<dbReference type="PANTHER" id="PTHR46007">
    <property type="entry name" value="MEDIATOR OF RNA POLYMERASE II TRANSCRIPTION SUBUNIT 12"/>
    <property type="match status" value="1"/>
</dbReference>
<dbReference type="GO" id="GO:0003713">
    <property type="term" value="F:transcription coactivator activity"/>
    <property type="evidence" value="ECO:0007669"/>
    <property type="project" value="TreeGrafter"/>
</dbReference>
<name>A0A835TER7_CHLIN</name>
<proteinExistence type="predicted"/>
<comment type="caution">
    <text evidence="3">The sequence shown here is derived from an EMBL/GenBank/DDBJ whole genome shotgun (WGS) entry which is preliminary data.</text>
</comment>
<evidence type="ECO:0000313" key="4">
    <source>
        <dbReference type="Proteomes" id="UP000650467"/>
    </source>
</evidence>
<feature type="compositionally biased region" description="Gly residues" evidence="1">
    <location>
        <begin position="277"/>
        <end position="289"/>
    </location>
</feature>
<evidence type="ECO:0000256" key="2">
    <source>
        <dbReference type="SAM" id="SignalP"/>
    </source>
</evidence>
<protein>
    <submittedName>
        <fullName evidence="3">Uncharacterized protein</fullName>
    </submittedName>
</protein>
<feature type="signal peptide" evidence="2">
    <location>
        <begin position="1"/>
        <end position="23"/>
    </location>
</feature>
<evidence type="ECO:0000313" key="3">
    <source>
        <dbReference type="EMBL" id="KAG2442382.1"/>
    </source>
</evidence>
<feature type="region of interest" description="Disordered" evidence="1">
    <location>
        <begin position="261"/>
        <end position="291"/>
    </location>
</feature>
<dbReference type="InterPro" id="IPR051647">
    <property type="entry name" value="Mediator_comp_sub12"/>
</dbReference>
<keyword evidence="2" id="KW-0732">Signal</keyword>
<dbReference type="Proteomes" id="UP000650467">
    <property type="component" value="Unassembled WGS sequence"/>
</dbReference>
<gene>
    <name evidence="3" type="ORF">HXX76_002468</name>
</gene>
<evidence type="ECO:0000256" key="1">
    <source>
        <dbReference type="SAM" id="MobiDB-lite"/>
    </source>
</evidence>
<reference evidence="3" key="1">
    <citation type="journal article" date="2020" name="bioRxiv">
        <title>Comparative genomics of Chlamydomonas.</title>
        <authorList>
            <person name="Craig R.J."/>
            <person name="Hasan A.R."/>
            <person name="Ness R.W."/>
            <person name="Keightley P.D."/>
        </authorList>
    </citation>
    <scope>NUCLEOTIDE SEQUENCE</scope>
    <source>
        <strain evidence="3">SAG 7.73</strain>
    </source>
</reference>
<feature type="region of interest" description="Disordered" evidence="1">
    <location>
        <begin position="52"/>
        <end position="127"/>
    </location>
</feature>
<dbReference type="PANTHER" id="PTHR46007:SF8">
    <property type="entry name" value="C2H2-TYPE DOMAIN-CONTAINING PROTEIN"/>
    <property type="match status" value="1"/>
</dbReference>
<accession>A0A835TER7</accession>
<dbReference type="GO" id="GO:0045944">
    <property type="term" value="P:positive regulation of transcription by RNA polymerase II"/>
    <property type="evidence" value="ECO:0007669"/>
    <property type="project" value="TreeGrafter"/>
</dbReference>
<sequence>MASPTLAAPRRVLVLALVCFGIGLPNTHKQGTGLLQFGLPLAAASSHRKPPAAAAVSASPPPAADPAAAAASTDGGSSNLAPATSQQNPQEQAGDGAPGNGAGGSGAAAGAGLRAAGSGAGSGSGSGEQTAAAAAAAAAGRQECADVAVKATQLELAGTAQIIVTGVVLAAGAGSGHCYPNGTLVPVPDDGSSNTGSSGSSSTPTSYILLGLQCVHKGLVRCRQHDGDGGDCLILVEAPVLPDSQPCALTGAQRYMFFLQPVDPAPGDEQQQPSGSSGSGGGAGSGGGQSQSQQCPGLYYAQFQRAYHTIRRPLGGTGCAFYPAFPPPGDMVQQLNGVCKGSAARCQLDRCDPAVTRSPCANDTAAVCDLKTCAGKYMYFNAIFPDETCYEMYSYVTSGLPVNCYGQRYINNRIREIELQQALANATAAGGRAARGAAGAGGAGGGAGGGGAALLPALQQQQQQQQQQQPQQLVAWSAAAVRRHFGSIDGRADSHEFEGRGGAAAVGARGSKCVMHCDEGFGTASAWRTAQPRLGTWPNAEVGVPRPDVVSAPEPSIFVKEAKLPIIGGVTDTTAIEEYDRIKGTADLNDNGSFTSMSGM</sequence>
<keyword evidence="4" id="KW-1185">Reference proteome</keyword>
<feature type="compositionally biased region" description="Polar residues" evidence="1">
    <location>
        <begin position="74"/>
        <end position="91"/>
    </location>
</feature>
<feature type="chain" id="PRO_5033047062" evidence="2">
    <location>
        <begin position="24"/>
        <end position="600"/>
    </location>
</feature>
<dbReference type="GO" id="GO:0016592">
    <property type="term" value="C:mediator complex"/>
    <property type="evidence" value="ECO:0007669"/>
    <property type="project" value="TreeGrafter"/>
</dbReference>
<organism evidence="3 4">
    <name type="scientific">Chlamydomonas incerta</name>
    <dbReference type="NCBI Taxonomy" id="51695"/>
    <lineage>
        <taxon>Eukaryota</taxon>
        <taxon>Viridiplantae</taxon>
        <taxon>Chlorophyta</taxon>
        <taxon>core chlorophytes</taxon>
        <taxon>Chlorophyceae</taxon>
        <taxon>CS clade</taxon>
        <taxon>Chlamydomonadales</taxon>
        <taxon>Chlamydomonadaceae</taxon>
        <taxon>Chlamydomonas</taxon>
    </lineage>
</organism>
<dbReference type="OrthoDB" id="539744at2759"/>
<feature type="compositionally biased region" description="Gly residues" evidence="1">
    <location>
        <begin position="96"/>
        <end position="109"/>
    </location>
</feature>
<dbReference type="AlphaFoldDB" id="A0A835TER7"/>
<dbReference type="EMBL" id="JAEHOC010000004">
    <property type="protein sequence ID" value="KAG2442382.1"/>
    <property type="molecule type" value="Genomic_DNA"/>
</dbReference>